<comment type="caution">
    <text evidence="3">The sequence shown here is derived from an EMBL/GenBank/DDBJ whole genome shotgun (WGS) entry which is preliminary data.</text>
</comment>
<dbReference type="InterPro" id="IPR002347">
    <property type="entry name" value="SDR_fam"/>
</dbReference>
<name>C3XH43_9HELI</name>
<accession>C3XH43</accession>
<evidence type="ECO:0000313" key="3">
    <source>
        <dbReference type="EMBL" id="EEO24332.1"/>
    </source>
</evidence>
<dbReference type="OrthoDB" id="7064009at2"/>
<dbReference type="AlphaFoldDB" id="C3XH43"/>
<evidence type="ECO:0000313" key="4">
    <source>
        <dbReference type="Proteomes" id="UP000005085"/>
    </source>
</evidence>
<comment type="similarity">
    <text evidence="1">Belongs to the short-chain dehydrogenases/reductases (SDR) family.</text>
</comment>
<keyword evidence="4" id="KW-1185">Reference proteome</keyword>
<protein>
    <recommendedName>
        <fullName evidence="5">3-oxoacyl-[acyl-carrier-protein] reductase</fullName>
    </recommendedName>
</protein>
<evidence type="ECO:0008006" key="5">
    <source>
        <dbReference type="Google" id="ProtNLM"/>
    </source>
</evidence>
<dbReference type="eggNOG" id="COG1028">
    <property type="taxonomic scope" value="Bacteria"/>
</dbReference>
<dbReference type="PANTHER" id="PTHR43639:SF1">
    <property type="entry name" value="SHORT-CHAIN DEHYDROGENASE_REDUCTASE FAMILY PROTEIN"/>
    <property type="match status" value="1"/>
</dbReference>
<reference evidence="3 4" key="1">
    <citation type="journal article" date="2014" name="Genome Announc.">
        <title>Draft genome sequences of six enterohepatic helicobacter species isolated from humans and one from rhesus macaques.</title>
        <authorList>
            <person name="Shen Z."/>
            <person name="Sheh A."/>
            <person name="Young S.K."/>
            <person name="Abouelliel A."/>
            <person name="Ward D.V."/>
            <person name="Earl A.M."/>
            <person name="Fox J.G."/>
        </authorList>
    </citation>
    <scope>NUCLEOTIDE SEQUENCE [LARGE SCALE GENOMIC DNA]</scope>
    <source>
        <strain evidence="3 4">ATCC 43879</strain>
    </source>
</reference>
<dbReference type="HOGENOM" id="CLU_010194_1_3_7"/>
<dbReference type="Pfam" id="PF13561">
    <property type="entry name" value="adh_short_C2"/>
    <property type="match status" value="1"/>
</dbReference>
<dbReference type="RefSeq" id="WP_005218998.1">
    <property type="nucleotide sequence ID" value="NZ_KI392035.1"/>
</dbReference>
<keyword evidence="2" id="KW-0560">Oxidoreductase</keyword>
<dbReference type="Gene3D" id="3.40.50.720">
    <property type="entry name" value="NAD(P)-binding Rossmann-like Domain"/>
    <property type="match status" value="1"/>
</dbReference>
<dbReference type="EMBL" id="ACDN02000023">
    <property type="protein sequence ID" value="EEO24332.1"/>
    <property type="molecule type" value="Genomic_DNA"/>
</dbReference>
<dbReference type="PROSITE" id="PS00061">
    <property type="entry name" value="ADH_SHORT"/>
    <property type="match status" value="1"/>
</dbReference>
<gene>
    <name evidence="3" type="ORF">HRAG_01389</name>
</gene>
<organism evidence="3 4">
    <name type="scientific">Helicobacter bilis ATCC 43879</name>
    <dbReference type="NCBI Taxonomy" id="613026"/>
    <lineage>
        <taxon>Bacteria</taxon>
        <taxon>Pseudomonadati</taxon>
        <taxon>Campylobacterota</taxon>
        <taxon>Epsilonproteobacteria</taxon>
        <taxon>Campylobacterales</taxon>
        <taxon>Helicobacteraceae</taxon>
        <taxon>Helicobacter</taxon>
    </lineage>
</organism>
<evidence type="ECO:0000256" key="2">
    <source>
        <dbReference type="ARBA" id="ARBA00023002"/>
    </source>
</evidence>
<dbReference type="PRINTS" id="PR00081">
    <property type="entry name" value="GDHRDH"/>
</dbReference>
<dbReference type="InterPro" id="IPR020904">
    <property type="entry name" value="Sc_DH/Rdtase_CS"/>
</dbReference>
<dbReference type="GO" id="GO:0016491">
    <property type="term" value="F:oxidoreductase activity"/>
    <property type="evidence" value="ECO:0007669"/>
    <property type="project" value="UniProtKB-KW"/>
</dbReference>
<evidence type="ECO:0000256" key="1">
    <source>
        <dbReference type="ARBA" id="ARBA00006484"/>
    </source>
</evidence>
<dbReference type="PANTHER" id="PTHR43639">
    <property type="entry name" value="OXIDOREDUCTASE, SHORT-CHAIN DEHYDROGENASE/REDUCTASE FAMILY (AFU_ORTHOLOGUE AFUA_5G02870)"/>
    <property type="match status" value="1"/>
</dbReference>
<sequence>MKDSILITGASSDLGVSLIQRLDSKATIFALYHSNNVFKQQCFNDRHIIPLQCDLSNTHQIQAMIAHIQTIDIPNKIVHLASPRICNTHFGKLAWEDYKTHLSISLESIFHILQAFIPQLVRQKDKRDKKVVFMLSSYTMGVPPATLSHYVTAKYALLGLLKSLASEYRSKNIQFNAISPSMIETKFLSNINEKIIELNAYNHPLKRNATIDDVLPALLFLLGRESNYINGENLIISGGEVF</sequence>
<dbReference type="CDD" id="cd05233">
    <property type="entry name" value="SDR_c"/>
    <property type="match status" value="1"/>
</dbReference>
<dbReference type="Proteomes" id="UP000005085">
    <property type="component" value="Unassembled WGS sequence"/>
</dbReference>
<dbReference type="InterPro" id="IPR036291">
    <property type="entry name" value="NAD(P)-bd_dom_sf"/>
</dbReference>
<proteinExistence type="inferred from homology"/>
<dbReference type="SUPFAM" id="SSF51735">
    <property type="entry name" value="NAD(P)-binding Rossmann-fold domains"/>
    <property type="match status" value="1"/>
</dbReference>